<keyword evidence="8 12" id="KW-0457">Lysine biosynthesis</keyword>
<dbReference type="InterPro" id="IPR005263">
    <property type="entry name" value="DapA"/>
</dbReference>
<dbReference type="PANTHER" id="PTHR12128:SF66">
    <property type="entry name" value="4-HYDROXY-2-OXOGLUTARATE ALDOLASE, MITOCHONDRIAL"/>
    <property type="match status" value="1"/>
</dbReference>
<evidence type="ECO:0000256" key="4">
    <source>
        <dbReference type="ARBA" id="ARBA00012086"/>
    </source>
</evidence>
<evidence type="ECO:0000256" key="13">
    <source>
        <dbReference type="PIRNR" id="PIRNR001365"/>
    </source>
</evidence>
<evidence type="ECO:0000313" key="15">
    <source>
        <dbReference type="Proteomes" id="UP001582793"/>
    </source>
</evidence>
<evidence type="ECO:0000256" key="7">
    <source>
        <dbReference type="ARBA" id="ARBA00022915"/>
    </source>
</evidence>
<evidence type="ECO:0000256" key="5">
    <source>
        <dbReference type="ARBA" id="ARBA00022490"/>
    </source>
</evidence>
<dbReference type="InterPro" id="IPR020625">
    <property type="entry name" value="Schiff_base-form_aldolases_AS"/>
</dbReference>
<keyword evidence="6 12" id="KW-0028">Amino-acid biosynthesis</keyword>
<evidence type="ECO:0000256" key="6">
    <source>
        <dbReference type="ARBA" id="ARBA00022605"/>
    </source>
</evidence>
<dbReference type="SUPFAM" id="SSF51569">
    <property type="entry name" value="Aldolase"/>
    <property type="match status" value="1"/>
</dbReference>
<proteinExistence type="inferred from homology"/>
<dbReference type="CDD" id="cd00950">
    <property type="entry name" value="DHDPS"/>
    <property type="match status" value="1"/>
</dbReference>
<evidence type="ECO:0000256" key="12">
    <source>
        <dbReference type="HAMAP-Rule" id="MF_00418"/>
    </source>
</evidence>
<evidence type="ECO:0000256" key="9">
    <source>
        <dbReference type="ARBA" id="ARBA00023239"/>
    </source>
</evidence>
<evidence type="ECO:0000256" key="11">
    <source>
        <dbReference type="ARBA" id="ARBA00047836"/>
    </source>
</evidence>
<evidence type="ECO:0000256" key="10">
    <source>
        <dbReference type="ARBA" id="ARBA00023270"/>
    </source>
</evidence>
<dbReference type="SMART" id="SM01130">
    <property type="entry name" value="DHDPS"/>
    <property type="match status" value="1"/>
</dbReference>
<feature type="site" description="Part of a proton relay during catalysis" evidence="12">
    <location>
        <position position="45"/>
    </location>
</feature>
<dbReference type="PROSITE" id="PS00665">
    <property type="entry name" value="DHDPS_1"/>
    <property type="match status" value="1"/>
</dbReference>
<dbReference type="PRINTS" id="PR00146">
    <property type="entry name" value="DHPICSNTHASE"/>
</dbReference>
<feature type="active site" description="Schiff-base intermediate with substrate" evidence="12">
    <location>
        <position position="163"/>
    </location>
</feature>
<sequence length="294" mass="31260">MTKLEGVYLPLVTPFYDGAVDLESLRRLVDHYSGFGLAGLIMMGTTGESPTVEPDEQRAVVVETIQAVAGALPVYVGVGGNSTRHVAAGIASYESLDVAGYLVVTPYYNRPPADGLVAHYRAVAGETERPVIVYNVPYRTGVNLSNDALFEIVAAAPNVRAVKDSTGNLMQSLDLLHRAPSELSVLTGEDPMFFTSLANGAAGGILASSHLATRTFVEVADAIAKQELVRARTAWGTISPMIPSLFGESNPMPLKYCLWRQGLLRSPECRLPLTRVSAGLAATLDELTAQLAAA</sequence>
<feature type="active site" description="Proton donor/acceptor" evidence="12">
    <location>
        <position position="134"/>
    </location>
</feature>
<dbReference type="PANTHER" id="PTHR12128">
    <property type="entry name" value="DIHYDRODIPICOLINATE SYNTHASE"/>
    <property type="match status" value="1"/>
</dbReference>
<dbReference type="Gene3D" id="3.20.20.70">
    <property type="entry name" value="Aldolase class I"/>
    <property type="match status" value="1"/>
</dbReference>
<comment type="subunit">
    <text evidence="12">Homotetramer; dimer of dimers.</text>
</comment>
<feature type="binding site" evidence="12">
    <location>
        <position position="46"/>
    </location>
    <ligand>
        <name>pyruvate</name>
        <dbReference type="ChEBI" id="CHEBI:15361"/>
    </ligand>
</feature>
<dbReference type="PROSITE" id="PS00666">
    <property type="entry name" value="DHDPS_2"/>
    <property type="match status" value="1"/>
</dbReference>
<protein>
    <recommendedName>
        <fullName evidence="4 12">4-hydroxy-tetrahydrodipicolinate synthase</fullName>
        <shortName evidence="12">HTPA synthase</shortName>
        <ecNumber evidence="4 12">4.3.3.7</ecNumber>
    </recommendedName>
</protein>
<keyword evidence="10 12" id="KW-0704">Schiff base</keyword>
<evidence type="ECO:0000256" key="8">
    <source>
        <dbReference type="ARBA" id="ARBA00023154"/>
    </source>
</evidence>
<comment type="pathway">
    <text evidence="2 12">Amino-acid biosynthesis; L-lysine biosynthesis via DAP pathway; (S)-tetrahydrodipicolinate from L-aspartate: step 3/4.</text>
</comment>
<dbReference type="Pfam" id="PF00701">
    <property type="entry name" value="DHDPS"/>
    <property type="match status" value="1"/>
</dbReference>
<gene>
    <name evidence="12 14" type="primary">dapA</name>
    <name evidence="14" type="ORF">AAFH96_23820</name>
</gene>
<dbReference type="EMBL" id="JBCGDC010000079">
    <property type="protein sequence ID" value="MFB6396112.1"/>
    <property type="molecule type" value="Genomic_DNA"/>
</dbReference>
<dbReference type="InterPro" id="IPR020624">
    <property type="entry name" value="Schiff_base-form_aldolases_CS"/>
</dbReference>
<evidence type="ECO:0000256" key="3">
    <source>
        <dbReference type="ARBA" id="ARBA00007592"/>
    </source>
</evidence>
<accession>A0ABV5CVS9</accession>
<comment type="function">
    <text evidence="1 12">Catalyzes the condensation of (S)-aspartate-beta-semialdehyde [(S)-ASA] and pyruvate to 4-hydroxy-tetrahydrodipicolinate (HTPA).</text>
</comment>
<dbReference type="InterPro" id="IPR013785">
    <property type="entry name" value="Aldolase_TIM"/>
</dbReference>
<dbReference type="HAMAP" id="MF_00418">
    <property type="entry name" value="DapA"/>
    <property type="match status" value="1"/>
</dbReference>
<dbReference type="InterPro" id="IPR002220">
    <property type="entry name" value="DapA-like"/>
</dbReference>
<keyword evidence="9 12" id="KW-0456">Lyase</keyword>
<comment type="caution">
    <text evidence="14">The sequence shown here is derived from an EMBL/GenBank/DDBJ whole genome shotgun (WGS) entry which is preliminary data.</text>
</comment>
<evidence type="ECO:0000256" key="2">
    <source>
        <dbReference type="ARBA" id="ARBA00005120"/>
    </source>
</evidence>
<dbReference type="Proteomes" id="UP001582793">
    <property type="component" value="Unassembled WGS sequence"/>
</dbReference>
<reference evidence="14 15" key="1">
    <citation type="submission" date="2024-04" db="EMBL/GenBank/DDBJ databases">
        <title>Polymorphospora sp. isolated from Baiyangdian Lake in Xiong'an New Area.</title>
        <authorList>
            <person name="Zhang X."/>
            <person name="Liu J."/>
        </authorList>
    </citation>
    <scope>NUCLEOTIDE SEQUENCE [LARGE SCALE GENOMIC DNA]</scope>
    <source>
        <strain evidence="14 15">2-325</strain>
    </source>
</reference>
<comment type="caution">
    <text evidence="12">Was originally thought to be a dihydrodipicolinate synthase (DHDPS), catalyzing the condensation of (S)-aspartate-beta-semialdehyde [(S)-ASA] and pyruvate to dihydrodipicolinate (DHDP). However, it was shown in E.coli that the product of the enzymatic reaction is not dihydrodipicolinate but in fact (4S)-4-hydroxy-2,3,4,5-tetrahydro-(2S)-dipicolinic acid (HTPA), and that the consecutive dehydration reaction leading to DHDP is not spontaneous but catalyzed by DapB.</text>
</comment>
<dbReference type="PIRSF" id="PIRSF001365">
    <property type="entry name" value="DHDPS"/>
    <property type="match status" value="1"/>
</dbReference>
<keyword evidence="15" id="KW-1185">Reference proteome</keyword>
<organism evidence="14 15">
    <name type="scientific">Polymorphospora lycopeni</name>
    <dbReference type="NCBI Taxonomy" id="3140240"/>
    <lineage>
        <taxon>Bacteria</taxon>
        <taxon>Bacillati</taxon>
        <taxon>Actinomycetota</taxon>
        <taxon>Actinomycetes</taxon>
        <taxon>Micromonosporales</taxon>
        <taxon>Micromonosporaceae</taxon>
        <taxon>Polymorphospora</taxon>
    </lineage>
</organism>
<keyword evidence="5 12" id="KW-0963">Cytoplasm</keyword>
<dbReference type="GO" id="GO:0008840">
    <property type="term" value="F:4-hydroxy-tetrahydrodipicolinate synthase activity"/>
    <property type="evidence" value="ECO:0007669"/>
    <property type="project" value="UniProtKB-EC"/>
</dbReference>
<comment type="subcellular location">
    <subcellularLocation>
        <location evidence="12">Cytoplasm</location>
    </subcellularLocation>
</comment>
<comment type="similarity">
    <text evidence="3 12 13">Belongs to the DapA family.</text>
</comment>
<evidence type="ECO:0000256" key="1">
    <source>
        <dbReference type="ARBA" id="ARBA00003294"/>
    </source>
</evidence>
<comment type="catalytic activity">
    <reaction evidence="11 12">
        <text>L-aspartate 4-semialdehyde + pyruvate = (2S,4S)-4-hydroxy-2,3,4,5-tetrahydrodipicolinate + H2O + H(+)</text>
        <dbReference type="Rhea" id="RHEA:34171"/>
        <dbReference type="ChEBI" id="CHEBI:15361"/>
        <dbReference type="ChEBI" id="CHEBI:15377"/>
        <dbReference type="ChEBI" id="CHEBI:15378"/>
        <dbReference type="ChEBI" id="CHEBI:67139"/>
        <dbReference type="ChEBI" id="CHEBI:537519"/>
        <dbReference type="EC" id="4.3.3.7"/>
    </reaction>
</comment>
<dbReference type="NCBIfam" id="TIGR00674">
    <property type="entry name" value="dapA"/>
    <property type="match status" value="1"/>
</dbReference>
<feature type="binding site" evidence="12">
    <location>
        <position position="205"/>
    </location>
    <ligand>
        <name>pyruvate</name>
        <dbReference type="ChEBI" id="CHEBI:15361"/>
    </ligand>
</feature>
<dbReference type="EC" id="4.3.3.7" evidence="4 12"/>
<evidence type="ECO:0000313" key="14">
    <source>
        <dbReference type="EMBL" id="MFB6396112.1"/>
    </source>
</evidence>
<name>A0ABV5CVS9_9ACTN</name>
<feature type="site" description="Part of a proton relay during catalysis" evidence="12">
    <location>
        <position position="108"/>
    </location>
</feature>
<keyword evidence="7 12" id="KW-0220">Diaminopimelate biosynthesis</keyword>
<dbReference type="RefSeq" id="WP_375735673.1">
    <property type="nucleotide sequence ID" value="NZ_JBCGDC010000079.1"/>
</dbReference>